<dbReference type="EMBL" id="CM056742">
    <property type="protein sequence ID" value="KAJ8680657.1"/>
    <property type="molecule type" value="Genomic_DNA"/>
</dbReference>
<dbReference type="Proteomes" id="UP001239111">
    <property type="component" value="Chromosome 2"/>
</dbReference>
<sequence length="100" mass="10885">MEIKNVPESGAPEYIITPFSIRVVHPLASLKEYQAERHLPTQPSATFRQAATHPEISSSSAVGSVGRVAQFLKPDCIKPSSTRDQLSHIVSAKSDVQALF</sequence>
<evidence type="ECO:0000313" key="1">
    <source>
        <dbReference type="EMBL" id="KAJ8680657.1"/>
    </source>
</evidence>
<name>A0ACC2PB41_9HYME</name>
<gene>
    <name evidence="1" type="ORF">QAD02_016444</name>
</gene>
<reference evidence="1" key="1">
    <citation type="submission" date="2023-04" db="EMBL/GenBank/DDBJ databases">
        <title>A chromosome-level genome assembly of the parasitoid wasp Eretmocerus hayati.</title>
        <authorList>
            <person name="Zhong Y."/>
            <person name="Liu S."/>
            <person name="Liu Y."/>
        </authorList>
    </citation>
    <scope>NUCLEOTIDE SEQUENCE</scope>
    <source>
        <strain evidence="1">ZJU_SS_LIU_2023</strain>
    </source>
</reference>
<proteinExistence type="predicted"/>
<accession>A0ACC2PB41</accession>
<organism evidence="1 2">
    <name type="scientific">Eretmocerus hayati</name>
    <dbReference type="NCBI Taxonomy" id="131215"/>
    <lineage>
        <taxon>Eukaryota</taxon>
        <taxon>Metazoa</taxon>
        <taxon>Ecdysozoa</taxon>
        <taxon>Arthropoda</taxon>
        <taxon>Hexapoda</taxon>
        <taxon>Insecta</taxon>
        <taxon>Pterygota</taxon>
        <taxon>Neoptera</taxon>
        <taxon>Endopterygota</taxon>
        <taxon>Hymenoptera</taxon>
        <taxon>Apocrita</taxon>
        <taxon>Proctotrupomorpha</taxon>
        <taxon>Chalcidoidea</taxon>
        <taxon>Aphelinidae</taxon>
        <taxon>Aphelininae</taxon>
        <taxon>Eretmocerus</taxon>
    </lineage>
</organism>
<keyword evidence="2" id="KW-1185">Reference proteome</keyword>
<protein>
    <submittedName>
        <fullName evidence="1">Uncharacterized protein</fullName>
    </submittedName>
</protein>
<comment type="caution">
    <text evidence="1">The sequence shown here is derived from an EMBL/GenBank/DDBJ whole genome shotgun (WGS) entry which is preliminary data.</text>
</comment>
<evidence type="ECO:0000313" key="2">
    <source>
        <dbReference type="Proteomes" id="UP001239111"/>
    </source>
</evidence>